<proteinExistence type="predicted"/>
<evidence type="ECO:0008006" key="4">
    <source>
        <dbReference type="Google" id="ProtNLM"/>
    </source>
</evidence>
<feature type="region of interest" description="Disordered" evidence="1">
    <location>
        <begin position="1"/>
        <end position="20"/>
    </location>
</feature>
<dbReference type="InterPro" id="IPR029052">
    <property type="entry name" value="Metallo-depent_PP-like"/>
</dbReference>
<dbReference type="Proteomes" id="UP000288024">
    <property type="component" value="Unassembled WGS sequence"/>
</dbReference>
<evidence type="ECO:0000313" key="3">
    <source>
        <dbReference type="Proteomes" id="UP000288024"/>
    </source>
</evidence>
<gene>
    <name evidence="2" type="ORF">EM808_17515</name>
</gene>
<dbReference type="AlphaFoldDB" id="A0A437K899"/>
<dbReference type="EMBL" id="RZTZ01000007">
    <property type="protein sequence ID" value="RVT60242.1"/>
    <property type="molecule type" value="Genomic_DNA"/>
</dbReference>
<evidence type="ECO:0000313" key="2">
    <source>
        <dbReference type="EMBL" id="RVT60242.1"/>
    </source>
</evidence>
<comment type="caution">
    <text evidence="2">The sequence shown here is derived from an EMBL/GenBank/DDBJ whole genome shotgun (WGS) entry which is preliminary data.</text>
</comment>
<evidence type="ECO:0000256" key="1">
    <source>
        <dbReference type="SAM" id="MobiDB-lite"/>
    </source>
</evidence>
<organism evidence="2 3">
    <name type="scientific">Niallia taxi</name>
    <dbReference type="NCBI Taxonomy" id="2499688"/>
    <lineage>
        <taxon>Bacteria</taxon>
        <taxon>Bacillati</taxon>
        <taxon>Bacillota</taxon>
        <taxon>Bacilli</taxon>
        <taxon>Bacillales</taxon>
        <taxon>Bacillaceae</taxon>
        <taxon>Niallia</taxon>
    </lineage>
</organism>
<reference evidence="2 3" key="1">
    <citation type="submission" date="2019-01" db="EMBL/GenBank/DDBJ databases">
        <title>Bacillus sp. M5HDSG1-1, whole genome shotgun sequence.</title>
        <authorList>
            <person name="Tuo L."/>
        </authorList>
    </citation>
    <scope>NUCLEOTIDE SEQUENCE [LARGE SCALE GENOMIC DNA]</scope>
    <source>
        <strain evidence="2 3">M5HDSG1-1</strain>
    </source>
</reference>
<name>A0A437K899_9BACI</name>
<sequence>MKKSVMKMNKQRRDNSGFNRIPLTQSSLQATSSYTVNIAVIGDSHVGYLNSQSIFNNFLPRAINSGTKRYVIFGGDNAHALGAFTTAEARSYYQQFKNIVDHNLGPKNIYYRTSIGNWEDTSRNDSRNLFLQYFNPLTGRVSIPRTRGLVQHVWLDNGTGTFSQDSINLLNNLDPNHYYIIDTHWPLYVPGIYNTVSSDHVVSRQETDRFFNAIPANVRSRILGIFTHHAHVFYSKLTNIHANFPNTPFFVTGCSGDYKCSSFESGYYDVDITIQSNNQASLQVRKVTL</sequence>
<protein>
    <recommendedName>
        <fullName evidence="4">Calcineurin-like phosphoesterase domain-containing protein</fullName>
    </recommendedName>
</protein>
<accession>A0A437K899</accession>
<dbReference type="SUPFAM" id="SSF56300">
    <property type="entry name" value="Metallo-dependent phosphatases"/>
    <property type="match status" value="1"/>
</dbReference>
<keyword evidence="3" id="KW-1185">Reference proteome</keyword>